<evidence type="ECO:0008006" key="3">
    <source>
        <dbReference type="Google" id="ProtNLM"/>
    </source>
</evidence>
<dbReference type="EMBL" id="AWQX01000267">
    <property type="protein sequence ID" value="EST24386.1"/>
    <property type="molecule type" value="Genomic_DNA"/>
</dbReference>
<reference evidence="1 2" key="1">
    <citation type="journal article" date="2014" name="Genome Announc.">
        <title>Draft Genome Sequence of Streptomyces roseochromogenes subsp. oscitans DS 12.976, Producer of the Aminocoumarin Antibiotic Clorobiocin.</title>
        <authorList>
            <person name="Ruckert C."/>
            <person name="Kalinowski J."/>
            <person name="Heide L."/>
            <person name="Apel A.K."/>
        </authorList>
    </citation>
    <scope>NUCLEOTIDE SEQUENCE [LARGE SCALE GENOMIC DNA]</scope>
    <source>
        <strain evidence="1 2">DS 12.976</strain>
    </source>
</reference>
<protein>
    <recommendedName>
        <fullName evidence="3">Tail protein</fullName>
    </recommendedName>
</protein>
<keyword evidence="2" id="KW-1185">Reference proteome</keyword>
<name>V6JZ26_STRRC</name>
<dbReference type="OrthoDB" id="4214089at2"/>
<dbReference type="AlphaFoldDB" id="V6JZ26"/>
<proteinExistence type="predicted"/>
<evidence type="ECO:0000313" key="1">
    <source>
        <dbReference type="EMBL" id="EST24386.1"/>
    </source>
</evidence>
<accession>V6JZ26</accession>
<dbReference type="STRING" id="1352936.M878_30705"/>
<sequence length="158" mass="16993">MTTPINQIPASSIPATRAYLLAQLQTLVTADPNDANASLLVCMDGPSTDIPEDIVSVGDVHQNYNPEANVGSGGSHWLYEDYTVTVDIQVTRNTDDSTVTFNRARTLADLVVALVRSDPSLGQVVDRARPSVVTHETDWVDTGRRTAITIGIACLKSL</sequence>
<dbReference type="Proteomes" id="UP000017984">
    <property type="component" value="Chromosome"/>
</dbReference>
<dbReference type="PATRIC" id="fig|1352936.5.peg.6395"/>
<comment type="caution">
    <text evidence="1">The sequence shown here is derived from an EMBL/GenBank/DDBJ whole genome shotgun (WGS) entry which is preliminary data.</text>
</comment>
<gene>
    <name evidence="1" type="ORF">M878_30705</name>
</gene>
<organism evidence="1 2">
    <name type="scientific">Streptomyces roseochromogenus subsp. oscitans DS 12.976</name>
    <dbReference type="NCBI Taxonomy" id="1352936"/>
    <lineage>
        <taxon>Bacteria</taxon>
        <taxon>Bacillati</taxon>
        <taxon>Actinomycetota</taxon>
        <taxon>Actinomycetes</taxon>
        <taxon>Kitasatosporales</taxon>
        <taxon>Streptomycetaceae</taxon>
        <taxon>Streptomyces</taxon>
    </lineage>
</organism>
<dbReference type="HOGENOM" id="CLU_1668445_0_0_11"/>
<dbReference type="RefSeq" id="WP_023550846.1">
    <property type="nucleotide sequence ID" value="NZ_CM002285.1"/>
</dbReference>
<evidence type="ECO:0000313" key="2">
    <source>
        <dbReference type="Proteomes" id="UP000017984"/>
    </source>
</evidence>